<name>A0A0L0BYA5_LUCCU</name>
<gene>
    <name evidence="10" type="ORF">FF38_11912</name>
</gene>
<feature type="binding site" description="axial binding residue" evidence="8">
    <location>
        <position position="451"/>
    </location>
    <ligand>
        <name>heme</name>
        <dbReference type="ChEBI" id="CHEBI:30413"/>
    </ligand>
    <ligandPart>
        <name>Fe</name>
        <dbReference type="ChEBI" id="CHEBI:18248"/>
    </ligandPart>
</feature>
<dbReference type="InterPro" id="IPR001128">
    <property type="entry name" value="Cyt_P450"/>
</dbReference>
<evidence type="ECO:0000256" key="5">
    <source>
        <dbReference type="ARBA" id="ARBA00023002"/>
    </source>
</evidence>
<evidence type="ECO:0000256" key="7">
    <source>
        <dbReference type="ARBA" id="ARBA00023033"/>
    </source>
</evidence>
<dbReference type="FunFam" id="1.10.630.10:FF:000006">
    <property type="entry name" value="Cytochrome P450 302a1, mitochondrial"/>
    <property type="match status" value="1"/>
</dbReference>
<dbReference type="SUPFAM" id="SSF48264">
    <property type="entry name" value="Cytochrome P450"/>
    <property type="match status" value="1"/>
</dbReference>
<comment type="cofactor">
    <cofactor evidence="1 8">
        <name>heme</name>
        <dbReference type="ChEBI" id="CHEBI:30413"/>
    </cofactor>
</comment>
<dbReference type="PRINTS" id="PR00385">
    <property type="entry name" value="P450"/>
</dbReference>
<evidence type="ECO:0000256" key="1">
    <source>
        <dbReference type="ARBA" id="ARBA00001971"/>
    </source>
</evidence>
<keyword evidence="4 8" id="KW-0479">Metal-binding</keyword>
<keyword evidence="3 8" id="KW-0349">Heme</keyword>
<keyword evidence="7 9" id="KW-0503">Monooxygenase</keyword>
<comment type="caution">
    <text evidence="10">The sequence shown here is derived from an EMBL/GenBank/DDBJ whole genome shotgun (WGS) entry which is preliminary data.</text>
</comment>
<sequence length="504" mass="58033">MLKAHFGKVKNKFQYATAINLTHNKERLSAKPFESLPGPSKLELLRAFMPGGRFYQKSFIEFNRQLRTQYGDIFLVPGLFGKRDILFTYNPKDYQQVFRTEGLYPIRRGLDIIQYHRKELRKDVFKHAVGLVAEQGENWSKFRSAVNPVMMNPKSITMYITKTDHVAKNFISCIKRIRDPNSKEVPENFQEYIKYWTIDSVGLIALDTDLNMLNNSEAHPAAKILIDNMEEFFQLLLELDMQPSMWKIMATPKFKKIIKILDLMNELSLTYVNKALEGLHKEERLASKDPLTAATMAMDIFIAGVDTTTSALTACLLTLATNPKQQTKLRQEILAILPDKNSVLNQENMRNLPYLRACIKESLRLYPVATGNFRTTGQDTILSGYRVPANTDISMTAQLLLKDPKYFEQPNKFLPERWLRSQGLLETEKVSAANKGDPFVYLPFGFGPRICIGNRIVDLELETVLARLLRNFEIKFDYPTDDMFKTNIINIPAKPLKFRFCDLI</sequence>
<dbReference type="OrthoDB" id="3945418at2759"/>
<evidence type="ECO:0000313" key="11">
    <source>
        <dbReference type="Proteomes" id="UP000037069"/>
    </source>
</evidence>
<evidence type="ECO:0000256" key="3">
    <source>
        <dbReference type="ARBA" id="ARBA00022617"/>
    </source>
</evidence>
<dbReference type="GO" id="GO:0020037">
    <property type="term" value="F:heme binding"/>
    <property type="evidence" value="ECO:0007669"/>
    <property type="project" value="InterPro"/>
</dbReference>
<evidence type="ECO:0000313" key="10">
    <source>
        <dbReference type="EMBL" id="KNC25017.1"/>
    </source>
</evidence>
<dbReference type="PANTHER" id="PTHR24279:SF120">
    <property type="entry name" value="CYTOCHROME P450"/>
    <property type="match status" value="1"/>
</dbReference>
<dbReference type="CDD" id="cd11054">
    <property type="entry name" value="CYP24A1-like"/>
    <property type="match status" value="1"/>
</dbReference>
<proteinExistence type="inferred from homology"/>
<dbReference type="GO" id="GO:0004497">
    <property type="term" value="F:monooxygenase activity"/>
    <property type="evidence" value="ECO:0007669"/>
    <property type="project" value="UniProtKB-KW"/>
</dbReference>
<evidence type="ECO:0000256" key="2">
    <source>
        <dbReference type="ARBA" id="ARBA00010617"/>
    </source>
</evidence>
<dbReference type="OMA" id="KPTIWRY"/>
<dbReference type="GO" id="GO:0016705">
    <property type="term" value="F:oxidoreductase activity, acting on paired donors, with incorporation or reduction of molecular oxygen"/>
    <property type="evidence" value="ECO:0007669"/>
    <property type="project" value="InterPro"/>
</dbReference>
<dbReference type="InterPro" id="IPR002401">
    <property type="entry name" value="Cyt_P450_E_grp-I"/>
</dbReference>
<dbReference type="PRINTS" id="PR00463">
    <property type="entry name" value="EP450I"/>
</dbReference>
<keyword evidence="11" id="KW-1185">Reference proteome</keyword>
<dbReference type="AlphaFoldDB" id="A0A0L0BYA5"/>
<comment type="similarity">
    <text evidence="2 9">Belongs to the cytochrome P450 family.</text>
</comment>
<dbReference type="InterPro" id="IPR050479">
    <property type="entry name" value="CYP11_CYP27_families"/>
</dbReference>
<dbReference type="InterPro" id="IPR017972">
    <property type="entry name" value="Cyt_P450_CS"/>
</dbReference>
<evidence type="ECO:0000256" key="6">
    <source>
        <dbReference type="ARBA" id="ARBA00023004"/>
    </source>
</evidence>
<reference evidence="10 11" key="1">
    <citation type="journal article" date="2015" name="Nat. Commun.">
        <title>Lucilia cuprina genome unlocks parasitic fly biology to underpin future interventions.</title>
        <authorList>
            <person name="Anstead C.A."/>
            <person name="Korhonen P.K."/>
            <person name="Young N.D."/>
            <person name="Hall R.S."/>
            <person name="Jex A.R."/>
            <person name="Murali S.C."/>
            <person name="Hughes D.S."/>
            <person name="Lee S.F."/>
            <person name="Perry T."/>
            <person name="Stroehlein A.J."/>
            <person name="Ansell B.R."/>
            <person name="Breugelmans B."/>
            <person name="Hofmann A."/>
            <person name="Qu J."/>
            <person name="Dugan S."/>
            <person name="Lee S.L."/>
            <person name="Chao H."/>
            <person name="Dinh H."/>
            <person name="Han Y."/>
            <person name="Doddapaneni H.V."/>
            <person name="Worley K.C."/>
            <person name="Muzny D.M."/>
            <person name="Ioannidis P."/>
            <person name="Waterhouse R.M."/>
            <person name="Zdobnov E.M."/>
            <person name="James P.J."/>
            <person name="Bagnall N.H."/>
            <person name="Kotze A.C."/>
            <person name="Gibbs R.A."/>
            <person name="Richards S."/>
            <person name="Batterham P."/>
            <person name="Gasser R.B."/>
        </authorList>
    </citation>
    <scope>NUCLEOTIDE SEQUENCE [LARGE SCALE GENOMIC DNA]</scope>
    <source>
        <strain evidence="10 11">LS</strain>
        <tissue evidence="10">Full body</tissue>
    </source>
</reference>
<keyword evidence="5 9" id="KW-0560">Oxidoreductase</keyword>
<keyword evidence="6 8" id="KW-0408">Iron</keyword>
<dbReference type="PROSITE" id="PS00086">
    <property type="entry name" value="CYTOCHROME_P450"/>
    <property type="match status" value="1"/>
</dbReference>
<evidence type="ECO:0000256" key="4">
    <source>
        <dbReference type="ARBA" id="ARBA00022723"/>
    </source>
</evidence>
<dbReference type="PANTHER" id="PTHR24279">
    <property type="entry name" value="CYTOCHROME P450"/>
    <property type="match status" value="1"/>
</dbReference>
<dbReference type="GO" id="GO:0005506">
    <property type="term" value="F:iron ion binding"/>
    <property type="evidence" value="ECO:0007669"/>
    <property type="project" value="InterPro"/>
</dbReference>
<dbReference type="EMBL" id="JRES01001160">
    <property type="protein sequence ID" value="KNC25017.1"/>
    <property type="molecule type" value="Genomic_DNA"/>
</dbReference>
<protein>
    <submittedName>
        <fullName evidence="10">Putative cytochrome P450 12a5, mitochondrial</fullName>
    </submittedName>
</protein>
<dbReference type="Gene3D" id="1.10.630.10">
    <property type="entry name" value="Cytochrome P450"/>
    <property type="match status" value="1"/>
</dbReference>
<dbReference type="InterPro" id="IPR036396">
    <property type="entry name" value="Cyt_P450_sf"/>
</dbReference>
<evidence type="ECO:0000256" key="8">
    <source>
        <dbReference type="PIRSR" id="PIRSR602401-1"/>
    </source>
</evidence>
<dbReference type="Proteomes" id="UP000037069">
    <property type="component" value="Unassembled WGS sequence"/>
</dbReference>
<dbReference type="Pfam" id="PF00067">
    <property type="entry name" value="p450"/>
    <property type="match status" value="1"/>
</dbReference>
<accession>A0A0L0BYA5</accession>
<organism evidence="10 11">
    <name type="scientific">Lucilia cuprina</name>
    <name type="common">Green bottle fly</name>
    <name type="synonym">Australian sheep blowfly</name>
    <dbReference type="NCBI Taxonomy" id="7375"/>
    <lineage>
        <taxon>Eukaryota</taxon>
        <taxon>Metazoa</taxon>
        <taxon>Ecdysozoa</taxon>
        <taxon>Arthropoda</taxon>
        <taxon>Hexapoda</taxon>
        <taxon>Insecta</taxon>
        <taxon>Pterygota</taxon>
        <taxon>Neoptera</taxon>
        <taxon>Endopterygota</taxon>
        <taxon>Diptera</taxon>
        <taxon>Brachycera</taxon>
        <taxon>Muscomorpha</taxon>
        <taxon>Oestroidea</taxon>
        <taxon>Calliphoridae</taxon>
        <taxon>Luciliinae</taxon>
        <taxon>Lucilia</taxon>
    </lineage>
</organism>
<dbReference type="STRING" id="7375.A0A0L0BYA5"/>
<evidence type="ECO:0000256" key="9">
    <source>
        <dbReference type="RuleBase" id="RU000461"/>
    </source>
</evidence>